<dbReference type="AlphaFoldDB" id="B3E2B9"/>
<keyword evidence="1" id="KW-0732">Signal</keyword>
<name>B3E2B9_TRIL1</name>
<evidence type="ECO:0000313" key="3">
    <source>
        <dbReference type="Proteomes" id="UP000002420"/>
    </source>
</evidence>
<dbReference type="SUPFAM" id="SSF53850">
    <property type="entry name" value="Periplasmic binding protein-like II"/>
    <property type="match status" value="1"/>
</dbReference>
<dbReference type="HOGENOM" id="CLU_055408_0_0_7"/>
<sequence length="360" mass="39934">MKLQSVMPGFVLACVMHPSQNYENSQRRGSTPMIGAGLNLLALLPCPVKVPIEQAFDEYLATLPPERAAALRCQLEGNANIESDYYNTVEQLTELDQFPDIIISPGFNSLFERPFVERFIQTNRFVSVNDYAGDRHLSALGVCDPTGHYTMLAMNLLVPVVDHRRLGGRPVPRCWADLLKREYENSLAIRGHKDGTFCETLLLAIYKDTGVEGLRTMGRNVRYGWHPSQMVKAALGSSADAPAISVMPLFFAQTLVGKEQYSIIWPDDGALISPVTMLVKTEKRAELDDLLAFWAGPQVASIFSGAFFPAVHPGVDNQLPEAATFKWIGWDYIINNDIKKLISGVNAAFRQGRGENIRCA</sequence>
<dbReference type="EMBL" id="CP001089">
    <property type="protein sequence ID" value="ACD94172.1"/>
    <property type="molecule type" value="Genomic_DNA"/>
</dbReference>
<gene>
    <name evidence="2" type="ordered locus">Glov_0444</name>
</gene>
<organism evidence="2 3">
    <name type="scientific">Trichlorobacter lovleyi (strain ATCC BAA-1151 / DSM 17278 / SZ)</name>
    <name type="common">Geobacter lovleyi</name>
    <dbReference type="NCBI Taxonomy" id="398767"/>
    <lineage>
        <taxon>Bacteria</taxon>
        <taxon>Pseudomonadati</taxon>
        <taxon>Thermodesulfobacteriota</taxon>
        <taxon>Desulfuromonadia</taxon>
        <taxon>Geobacterales</taxon>
        <taxon>Geobacteraceae</taxon>
        <taxon>Trichlorobacter</taxon>
    </lineage>
</organism>
<dbReference type="KEGG" id="glo:Glov_0444"/>
<proteinExistence type="predicted"/>
<reference evidence="2 3" key="1">
    <citation type="submission" date="2008-05" db="EMBL/GenBank/DDBJ databases">
        <title>Complete sequence of chromosome of Geobacter lovleyi SZ.</title>
        <authorList>
            <consortium name="US DOE Joint Genome Institute"/>
            <person name="Lucas S."/>
            <person name="Copeland A."/>
            <person name="Lapidus A."/>
            <person name="Glavina del Rio T."/>
            <person name="Dalin E."/>
            <person name="Tice H."/>
            <person name="Bruce D."/>
            <person name="Goodwin L."/>
            <person name="Pitluck S."/>
            <person name="Chertkov O."/>
            <person name="Meincke L."/>
            <person name="Brettin T."/>
            <person name="Detter J.C."/>
            <person name="Han C."/>
            <person name="Tapia R."/>
            <person name="Kuske C.R."/>
            <person name="Schmutz J."/>
            <person name="Larimer F."/>
            <person name="Land M."/>
            <person name="Hauser L."/>
            <person name="Kyrpides N."/>
            <person name="Mikhailova N."/>
            <person name="Sung Y."/>
            <person name="Fletcher K.E."/>
            <person name="Ritalahti K.M."/>
            <person name="Loeffler F.E."/>
            <person name="Richardson P."/>
        </authorList>
    </citation>
    <scope>NUCLEOTIDE SEQUENCE [LARGE SCALE GENOMIC DNA]</scope>
    <source>
        <strain evidence="3">ATCC BAA-1151 / DSM 17278 / SZ</strain>
    </source>
</reference>
<evidence type="ECO:0000256" key="1">
    <source>
        <dbReference type="ARBA" id="ARBA00022729"/>
    </source>
</evidence>
<keyword evidence="3" id="KW-1185">Reference proteome</keyword>
<dbReference type="Pfam" id="PF13343">
    <property type="entry name" value="SBP_bac_6"/>
    <property type="match status" value="1"/>
</dbReference>
<evidence type="ECO:0000313" key="2">
    <source>
        <dbReference type="EMBL" id="ACD94172.1"/>
    </source>
</evidence>
<dbReference type="Proteomes" id="UP000002420">
    <property type="component" value="Chromosome"/>
</dbReference>
<dbReference type="OrthoDB" id="9766989at2"/>
<dbReference type="PANTHER" id="PTHR30006">
    <property type="entry name" value="THIAMINE-BINDING PERIPLASMIC PROTEIN-RELATED"/>
    <property type="match status" value="1"/>
</dbReference>
<dbReference type="Gene3D" id="3.40.190.10">
    <property type="entry name" value="Periplasmic binding protein-like II"/>
    <property type="match status" value="1"/>
</dbReference>
<protein>
    <submittedName>
        <fullName evidence="2">ABC-type Fe3+ transport system periplasmic component-like protein</fullName>
    </submittedName>
</protein>
<dbReference type="eggNOG" id="COG1840">
    <property type="taxonomic scope" value="Bacteria"/>
</dbReference>
<dbReference type="PANTHER" id="PTHR30006:SF2">
    <property type="entry name" value="ABC TRANSPORTER SUBSTRATE-BINDING PROTEIN"/>
    <property type="match status" value="1"/>
</dbReference>
<accession>B3E2B9</accession>
<dbReference type="STRING" id="398767.Glov_0444"/>